<evidence type="ECO:0000256" key="5">
    <source>
        <dbReference type="SAM" id="SignalP"/>
    </source>
</evidence>
<dbReference type="GO" id="GO:0005886">
    <property type="term" value="C:plasma membrane"/>
    <property type="evidence" value="ECO:0007669"/>
    <property type="project" value="TreeGrafter"/>
</dbReference>
<keyword evidence="4" id="KW-0812">Transmembrane</keyword>
<keyword evidence="4" id="KW-1133">Transmembrane helix</keyword>
<dbReference type="GO" id="GO:0042907">
    <property type="term" value="F:xanthine transmembrane transporter activity"/>
    <property type="evidence" value="ECO:0007669"/>
    <property type="project" value="TreeGrafter"/>
</dbReference>
<feature type="compositionally biased region" description="Polar residues" evidence="3">
    <location>
        <begin position="104"/>
        <end position="114"/>
    </location>
</feature>
<keyword evidence="7" id="KW-1185">Reference proteome</keyword>
<evidence type="ECO:0000256" key="4">
    <source>
        <dbReference type="SAM" id="Phobius"/>
    </source>
</evidence>
<comment type="similarity">
    <text evidence="1">Belongs to the nucleobase:cation symporter-2 (NCS2) (TC 2.A.40) family.</text>
</comment>
<protein>
    <submittedName>
        <fullName evidence="6">Uncharacterized protein</fullName>
    </submittedName>
</protein>
<dbReference type="EMBL" id="JBANMG010000009">
    <property type="protein sequence ID" value="KAK6949697.1"/>
    <property type="molecule type" value="Genomic_DNA"/>
</dbReference>
<dbReference type="PANTHER" id="PTHR42810">
    <property type="entry name" value="PURINE PERMEASE C1399.01C-RELATED"/>
    <property type="match status" value="1"/>
</dbReference>
<proteinExistence type="inferred from homology"/>
<accession>A0AAX6MBD8</accession>
<dbReference type="Proteomes" id="UP001369815">
    <property type="component" value="Unassembled WGS sequence"/>
</dbReference>
<feature type="signal peptide" evidence="5">
    <location>
        <begin position="1"/>
        <end position="20"/>
    </location>
</feature>
<dbReference type="GO" id="GO:0000324">
    <property type="term" value="C:fungal-type vacuole"/>
    <property type="evidence" value="ECO:0007669"/>
    <property type="project" value="TreeGrafter"/>
</dbReference>
<organism evidence="6 7">
    <name type="scientific">Daldinia eschscholtzii</name>
    <dbReference type="NCBI Taxonomy" id="292717"/>
    <lineage>
        <taxon>Eukaryota</taxon>
        <taxon>Fungi</taxon>
        <taxon>Dikarya</taxon>
        <taxon>Ascomycota</taxon>
        <taxon>Pezizomycotina</taxon>
        <taxon>Sordariomycetes</taxon>
        <taxon>Xylariomycetidae</taxon>
        <taxon>Xylariales</taxon>
        <taxon>Hypoxylaceae</taxon>
        <taxon>Daldinia</taxon>
    </lineage>
</organism>
<evidence type="ECO:0000256" key="2">
    <source>
        <dbReference type="ARBA" id="ARBA00022448"/>
    </source>
</evidence>
<keyword evidence="2" id="KW-0813">Transport</keyword>
<evidence type="ECO:0000256" key="1">
    <source>
        <dbReference type="ARBA" id="ARBA00008821"/>
    </source>
</evidence>
<keyword evidence="4" id="KW-0472">Membrane</keyword>
<feature type="chain" id="PRO_5043623889" evidence="5">
    <location>
        <begin position="21"/>
        <end position="122"/>
    </location>
</feature>
<dbReference type="PANTHER" id="PTHR42810:SF2">
    <property type="entry name" value="PURINE PERMEASE C1399.01C-RELATED"/>
    <property type="match status" value="1"/>
</dbReference>
<evidence type="ECO:0000313" key="6">
    <source>
        <dbReference type="EMBL" id="KAK6949697.1"/>
    </source>
</evidence>
<sequence length="122" mass="13228">MGIFAKFAAALVAIPSPVLGERTNACEIATLVPTYFENVFSYSGDSRSLQGFLDAIVLVMETGFAVTAFVCIILNLALEEEIEETDEKLVATDEPVMSKGMAANRQSIDSSRNTSGREKRDD</sequence>
<name>A0AAX6MBD8_9PEZI</name>
<evidence type="ECO:0000313" key="7">
    <source>
        <dbReference type="Proteomes" id="UP001369815"/>
    </source>
</evidence>
<gene>
    <name evidence="6" type="ORF">Daesc_009781</name>
</gene>
<feature type="transmembrane region" description="Helical" evidence="4">
    <location>
        <begin position="55"/>
        <end position="78"/>
    </location>
</feature>
<reference evidence="6 7" key="1">
    <citation type="journal article" date="2024" name="Front Chem Biol">
        <title>Unveiling the potential of Daldinia eschscholtzii MFLUCC 19-0629 through bioactivity and bioinformatics studies for enhanced sustainable agriculture production.</title>
        <authorList>
            <person name="Brooks S."/>
            <person name="Weaver J.A."/>
            <person name="Klomchit A."/>
            <person name="Alharthi S.A."/>
            <person name="Onlamun T."/>
            <person name="Nurani R."/>
            <person name="Vong T.K."/>
            <person name="Alberti F."/>
            <person name="Greco C."/>
        </authorList>
    </citation>
    <scope>NUCLEOTIDE SEQUENCE [LARGE SCALE GENOMIC DNA]</scope>
    <source>
        <strain evidence="6">MFLUCC 19-0629</strain>
    </source>
</reference>
<dbReference type="AlphaFoldDB" id="A0AAX6MBD8"/>
<comment type="caution">
    <text evidence="6">The sequence shown here is derived from an EMBL/GenBank/DDBJ whole genome shotgun (WGS) entry which is preliminary data.</text>
</comment>
<feature type="region of interest" description="Disordered" evidence="3">
    <location>
        <begin position="93"/>
        <end position="122"/>
    </location>
</feature>
<keyword evidence="5" id="KW-0732">Signal</keyword>
<evidence type="ECO:0000256" key="3">
    <source>
        <dbReference type="SAM" id="MobiDB-lite"/>
    </source>
</evidence>